<name>V9FVG7_PHYNI</name>
<dbReference type="AlphaFoldDB" id="V9FVG7"/>
<evidence type="ECO:0000313" key="3">
    <source>
        <dbReference type="Proteomes" id="UP000018721"/>
    </source>
</evidence>
<proteinExistence type="predicted"/>
<dbReference type="EMBL" id="ANIZ01000308">
    <property type="protein sequence ID" value="ETI55464.1"/>
    <property type="molecule type" value="Genomic_DNA"/>
</dbReference>
<sequence>MEVNVVTEATQRNTVGNTSVVGAVREVTNPAANAVTRQKGHRAGGRRRSANHNKNGH</sequence>
<evidence type="ECO:0000256" key="1">
    <source>
        <dbReference type="SAM" id="MobiDB-lite"/>
    </source>
</evidence>
<protein>
    <submittedName>
        <fullName evidence="2">Uncharacterized protein</fullName>
    </submittedName>
</protein>
<evidence type="ECO:0000313" key="2">
    <source>
        <dbReference type="EMBL" id="ETI55464.1"/>
    </source>
</evidence>
<comment type="caution">
    <text evidence="2">The sequence shown here is derived from an EMBL/GenBank/DDBJ whole genome shotgun (WGS) entry which is preliminary data.</text>
</comment>
<feature type="compositionally biased region" description="Basic residues" evidence="1">
    <location>
        <begin position="38"/>
        <end position="57"/>
    </location>
</feature>
<dbReference type="Proteomes" id="UP000018721">
    <property type="component" value="Unassembled WGS sequence"/>
</dbReference>
<keyword evidence="3" id="KW-1185">Reference proteome</keyword>
<feature type="region of interest" description="Disordered" evidence="1">
    <location>
        <begin position="30"/>
        <end position="57"/>
    </location>
</feature>
<reference evidence="2 3" key="1">
    <citation type="submission" date="2013-11" db="EMBL/GenBank/DDBJ databases">
        <title>The Genome Sequence of Phytophthora parasitica P1569.</title>
        <authorList>
            <consortium name="The Broad Institute Genomics Platform"/>
            <person name="Russ C."/>
            <person name="Tyler B."/>
            <person name="Panabieres F."/>
            <person name="Shan W."/>
            <person name="Tripathy S."/>
            <person name="Grunwald N."/>
            <person name="Machado M."/>
            <person name="Johnson C.S."/>
            <person name="Arredondo F."/>
            <person name="Hong C."/>
            <person name="Coffey M."/>
            <person name="Young S.K."/>
            <person name="Zeng Q."/>
            <person name="Gargeya S."/>
            <person name="Fitzgerald M."/>
            <person name="Abouelleil A."/>
            <person name="Alvarado L."/>
            <person name="Chapman S.B."/>
            <person name="Gainer-Dewar J."/>
            <person name="Goldberg J."/>
            <person name="Griggs A."/>
            <person name="Gujja S."/>
            <person name="Hansen M."/>
            <person name="Howarth C."/>
            <person name="Imamovic A."/>
            <person name="Ireland A."/>
            <person name="Larimer J."/>
            <person name="McCowan C."/>
            <person name="Murphy C."/>
            <person name="Pearson M."/>
            <person name="Poon T.W."/>
            <person name="Priest M."/>
            <person name="Roberts A."/>
            <person name="Saif S."/>
            <person name="Shea T."/>
            <person name="Sykes S."/>
            <person name="Wortman J."/>
            <person name="Nusbaum C."/>
            <person name="Birren B."/>
        </authorList>
    </citation>
    <scope>NUCLEOTIDE SEQUENCE [LARGE SCALE GENOMIC DNA]</scope>
    <source>
        <strain evidence="2 3">P1569</strain>
    </source>
</reference>
<accession>V9FVG7</accession>
<dbReference type="HOGENOM" id="CLU_3000615_0_0_1"/>
<organism evidence="2 3">
    <name type="scientific">Phytophthora nicotianae P1569</name>
    <dbReference type="NCBI Taxonomy" id="1317065"/>
    <lineage>
        <taxon>Eukaryota</taxon>
        <taxon>Sar</taxon>
        <taxon>Stramenopiles</taxon>
        <taxon>Oomycota</taxon>
        <taxon>Peronosporomycetes</taxon>
        <taxon>Peronosporales</taxon>
        <taxon>Peronosporaceae</taxon>
        <taxon>Phytophthora</taxon>
    </lineage>
</organism>
<gene>
    <name evidence="2" type="ORF">F443_01889</name>
</gene>